<evidence type="ECO:0000256" key="1">
    <source>
        <dbReference type="ARBA" id="ARBA00022676"/>
    </source>
</evidence>
<dbReference type="RefSeq" id="WP_220681171.1">
    <property type="nucleotide sequence ID" value="NZ_CP037968.1"/>
</dbReference>
<name>A0A8G1A1V7_9EURY</name>
<dbReference type="InterPro" id="IPR001296">
    <property type="entry name" value="Glyco_trans_1"/>
</dbReference>
<evidence type="ECO:0000259" key="3">
    <source>
        <dbReference type="Pfam" id="PF00534"/>
    </source>
</evidence>
<dbReference type="Proteomes" id="UP000826709">
    <property type="component" value="Chromosome"/>
</dbReference>
<dbReference type="AlphaFoldDB" id="A0A8G1A1V7"/>
<dbReference type="CDD" id="cd03794">
    <property type="entry name" value="GT4_WbuB-like"/>
    <property type="match status" value="1"/>
</dbReference>
<dbReference type="PANTHER" id="PTHR12526">
    <property type="entry name" value="GLYCOSYLTRANSFERASE"/>
    <property type="match status" value="1"/>
</dbReference>
<proteinExistence type="predicted"/>
<protein>
    <submittedName>
        <fullName evidence="5">Glycosyltransferase</fullName>
    </submittedName>
</protein>
<gene>
    <name evidence="5" type="ORF">E2N92_10735</name>
</gene>
<evidence type="ECO:0000313" key="5">
    <source>
        <dbReference type="EMBL" id="QYZ79864.1"/>
    </source>
</evidence>
<keyword evidence="6" id="KW-1185">Reference proteome</keyword>
<evidence type="ECO:0000313" key="6">
    <source>
        <dbReference type="Proteomes" id="UP000826709"/>
    </source>
</evidence>
<reference evidence="5" key="2">
    <citation type="submission" date="2019-03" db="EMBL/GenBank/DDBJ databases">
        <authorList>
            <person name="Chen S.-C."/>
            <person name="Wu S.-Y."/>
            <person name="Lai M.-C."/>
        </authorList>
    </citation>
    <scope>NUCLEOTIDE SEQUENCE</scope>
    <source>
        <strain evidence="5">ML15</strain>
    </source>
</reference>
<accession>A0A8G1A1V7</accession>
<keyword evidence="1" id="KW-0328">Glycosyltransferase</keyword>
<dbReference type="KEGG" id="mfk:E2N92_10735"/>
<dbReference type="Pfam" id="PF13439">
    <property type="entry name" value="Glyco_transf_4"/>
    <property type="match status" value="1"/>
</dbReference>
<evidence type="ECO:0000259" key="4">
    <source>
        <dbReference type="Pfam" id="PF13439"/>
    </source>
</evidence>
<evidence type="ECO:0000256" key="2">
    <source>
        <dbReference type="ARBA" id="ARBA00022679"/>
    </source>
</evidence>
<dbReference type="Gene3D" id="3.40.50.2000">
    <property type="entry name" value="Glycogen Phosphorylase B"/>
    <property type="match status" value="2"/>
</dbReference>
<feature type="domain" description="Glycosyl transferase family 1" evidence="3">
    <location>
        <begin position="186"/>
        <end position="352"/>
    </location>
</feature>
<dbReference type="OrthoDB" id="132546at2157"/>
<reference evidence="5" key="1">
    <citation type="journal article" date="2005" name="Int. J. Syst. Evol. Microbiol.">
        <title>Methanofollis formosanus sp. nov., isolated from a fish pond.</title>
        <authorList>
            <person name="Wu S.Y."/>
            <person name="Chen S.C."/>
            <person name="Lai M.C."/>
        </authorList>
    </citation>
    <scope>NUCLEOTIDE SEQUENCE</scope>
    <source>
        <strain evidence="5">ML15</strain>
    </source>
</reference>
<organism evidence="5 6">
    <name type="scientific">Methanofollis formosanus</name>
    <dbReference type="NCBI Taxonomy" id="299308"/>
    <lineage>
        <taxon>Archaea</taxon>
        <taxon>Methanobacteriati</taxon>
        <taxon>Methanobacteriota</taxon>
        <taxon>Stenosarchaea group</taxon>
        <taxon>Methanomicrobia</taxon>
        <taxon>Methanomicrobiales</taxon>
        <taxon>Methanomicrobiaceae</taxon>
        <taxon>Methanofollis</taxon>
    </lineage>
</organism>
<dbReference type="EMBL" id="CP037968">
    <property type="protein sequence ID" value="QYZ79864.1"/>
    <property type="molecule type" value="Genomic_DNA"/>
</dbReference>
<keyword evidence="2" id="KW-0808">Transferase</keyword>
<dbReference type="Pfam" id="PF00534">
    <property type="entry name" value="Glycos_transf_1"/>
    <property type="match status" value="1"/>
</dbReference>
<dbReference type="SUPFAM" id="SSF53756">
    <property type="entry name" value="UDP-Glycosyltransferase/glycogen phosphorylase"/>
    <property type="match status" value="1"/>
</dbReference>
<dbReference type="PANTHER" id="PTHR12526:SF629">
    <property type="entry name" value="TEICHURONIC ACID BIOSYNTHESIS GLYCOSYLTRANSFERASE TUAH-RELATED"/>
    <property type="match status" value="1"/>
</dbReference>
<dbReference type="InterPro" id="IPR028098">
    <property type="entry name" value="Glyco_trans_4-like_N"/>
</dbReference>
<dbReference type="GO" id="GO:0016757">
    <property type="term" value="F:glycosyltransferase activity"/>
    <property type="evidence" value="ECO:0007669"/>
    <property type="project" value="UniProtKB-KW"/>
</dbReference>
<feature type="domain" description="Glycosyltransferase subfamily 4-like N-terminal" evidence="4">
    <location>
        <begin position="19"/>
        <end position="174"/>
    </location>
</feature>
<sequence>MNIVYIATSTIPSRTASSIHVMKMCQAFAQNGHEVTLIVPDRKIDREPGVEDVFSFYGVEKCFEILYLPLLPVKGKGIISGILAGGKIRRMQPDIIYGRDLPGCFFASLLDLPVVFESHAPIENYFYSRMFRNLIAKPVFQKLVVITHALKEYYSKRDPILSENIIVAPDGADPVPEDRRPILLLNKENKLQVGYVGHLYKGKGMEVISNLVRQCDWADFHIVGGAEKDISYWRKKTKDQQNIFFYGFLPHAKTVEYILAFDVTLVPNQKHVSTCITDEDIGKWTSPLKIFEYMAAGKAIICSDLPVLREVLENGHNALLCDPDDINSWKEALTFLSEREDVRIQLGENAKNDFIRKYSWYSRAEKILNEMKP</sequence>